<evidence type="ECO:0000256" key="1">
    <source>
        <dbReference type="SAM" id="Phobius"/>
    </source>
</evidence>
<name>A0A0L0MGH7_9BURK</name>
<reference evidence="3" key="1">
    <citation type="submission" date="2015-06" db="EMBL/GenBank/DDBJ databases">
        <title>Comparative genomics of Burkholderia leaf nodule symbionts.</title>
        <authorList>
            <person name="Carlier A."/>
            <person name="Eberl L."/>
            <person name="Pinto-Carbo M."/>
        </authorList>
    </citation>
    <scope>NUCLEOTIDE SEQUENCE [LARGE SCALE GENOMIC DNA]</scope>
    <source>
        <strain evidence="3">UZHbot4</strain>
    </source>
</reference>
<dbReference type="AlphaFoldDB" id="A0A0L0MGH7"/>
<accession>A0A0L0MGH7</accession>
<organism evidence="2 3">
    <name type="scientific">Candidatus Burkholderia verschuerenii</name>
    <dbReference type="NCBI Taxonomy" id="242163"/>
    <lineage>
        <taxon>Bacteria</taxon>
        <taxon>Pseudomonadati</taxon>
        <taxon>Pseudomonadota</taxon>
        <taxon>Betaproteobacteria</taxon>
        <taxon>Burkholderiales</taxon>
        <taxon>Burkholderiaceae</taxon>
        <taxon>Burkholderia</taxon>
    </lineage>
</organism>
<feature type="transmembrane region" description="Helical" evidence="1">
    <location>
        <begin position="45"/>
        <end position="67"/>
    </location>
</feature>
<dbReference type="InterPro" id="IPR009883">
    <property type="entry name" value="YgfX"/>
</dbReference>
<evidence type="ECO:0000313" key="3">
    <source>
        <dbReference type="Proteomes" id="UP000036959"/>
    </source>
</evidence>
<keyword evidence="1" id="KW-0812">Transmembrane</keyword>
<comment type="caution">
    <text evidence="2">The sequence shown here is derived from an EMBL/GenBank/DDBJ whole genome shotgun (WGS) entry which is preliminary data.</text>
</comment>
<dbReference type="Pfam" id="PF07254">
    <property type="entry name" value="Cpta_toxin"/>
    <property type="match status" value="1"/>
</dbReference>
<dbReference type="PATRIC" id="fig|242163.4.peg.982"/>
<evidence type="ECO:0008006" key="4">
    <source>
        <dbReference type="Google" id="ProtNLM"/>
    </source>
</evidence>
<dbReference type="Proteomes" id="UP000036959">
    <property type="component" value="Unassembled WGS sequence"/>
</dbReference>
<keyword evidence="1" id="KW-1133">Transmembrane helix</keyword>
<keyword evidence="3" id="KW-1185">Reference proteome</keyword>
<feature type="transmembrane region" description="Helical" evidence="1">
    <location>
        <begin position="21"/>
        <end position="39"/>
    </location>
</feature>
<keyword evidence="1" id="KW-0472">Membrane</keyword>
<dbReference type="RefSeq" id="WP_232316376.1">
    <property type="nucleotide sequence ID" value="NZ_LFJJ01000012.1"/>
</dbReference>
<sequence>MASASVERPHRSEGIAMRPSRFLRGALVAFVGIAGAAVFECVRGYAGGFDACVAAIACVAALGLGALRWMRRLPVAIDVHADTFTTWDRGGDARHWRIAGCAQWGGWLLALTLRAETGRTRTLLIAADSIDSDTFRQIAVSARRAARAYL</sequence>
<gene>
    <name evidence="2" type="ORF">BVER_05880</name>
</gene>
<proteinExistence type="predicted"/>
<dbReference type="EMBL" id="LFJJ01000012">
    <property type="protein sequence ID" value="KND61787.1"/>
    <property type="molecule type" value="Genomic_DNA"/>
</dbReference>
<evidence type="ECO:0000313" key="2">
    <source>
        <dbReference type="EMBL" id="KND61787.1"/>
    </source>
</evidence>
<protein>
    <recommendedName>
        <fullName evidence="4">Lipoprotein</fullName>
    </recommendedName>
</protein>